<reference evidence="4 5" key="1">
    <citation type="submission" date="2023-08" db="EMBL/GenBank/DDBJ databases">
        <authorList>
            <person name="Joshi A."/>
            <person name="Thite S."/>
        </authorList>
    </citation>
    <scope>NUCLEOTIDE SEQUENCE [LARGE SCALE GENOMIC DNA]</scope>
    <source>
        <strain evidence="4 5">AC40</strain>
    </source>
</reference>
<dbReference type="InterPro" id="IPR013088">
    <property type="entry name" value="Znf_NHR/GATA"/>
</dbReference>
<dbReference type="Pfam" id="PF03884">
    <property type="entry name" value="YacG"/>
    <property type="match status" value="1"/>
</dbReference>
<evidence type="ECO:0000256" key="1">
    <source>
        <dbReference type="ARBA" id="ARBA00022723"/>
    </source>
</evidence>
<dbReference type="Gene3D" id="3.30.50.10">
    <property type="entry name" value="Erythroid Transcription Factor GATA-1, subunit A"/>
    <property type="match status" value="1"/>
</dbReference>
<dbReference type="InterPro" id="IPR005584">
    <property type="entry name" value="DNA_gyrase_inhibitor_YacG"/>
</dbReference>
<comment type="similarity">
    <text evidence="3">Belongs to the DNA gyrase inhibitor YacG family.</text>
</comment>
<name>A0ABT9GZI7_9GAMM</name>
<protein>
    <recommendedName>
        <fullName evidence="3">DNA gyrase inhibitor YacG</fullName>
    </recommendedName>
</protein>
<keyword evidence="5" id="KW-1185">Reference proteome</keyword>
<dbReference type="NCBIfam" id="NF001638">
    <property type="entry name" value="PRK00418.1"/>
    <property type="match status" value="1"/>
</dbReference>
<comment type="caution">
    <text evidence="4">The sequence shown here is derived from an EMBL/GenBank/DDBJ whole genome shotgun (WGS) entry which is preliminary data.</text>
</comment>
<feature type="binding site" evidence="3">
    <location>
        <position position="8"/>
    </location>
    <ligand>
        <name>Zn(2+)</name>
        <dbReference type="ChEBI" id="CHEBI:29105"/>
    </ligand>
</feature>
<dbReference type="SUPFAM" id="SSF57716">
    <property type="entry name" value="Glucocorticoid receptor-like (DNA-binding domain)"/>
    <property type="match status" value="1"/>
</dbReference>
<dbReference type="EMBL" id="JAUZVZ010000012">
    <property type="protein sequence ID" value="MDP4536476.1"/>
    <property type="molecule type" value="Genomic_DNA"/>
</dbReference>
<accession>A0ABT9GZI7</accession>
<dbReference type="PANTHER" id="PTHR36150">
    <property type="entry name" value="DNA GYRASE INHIBITOR YACG"/>
    <property type="match status" value="1"/>
</dbReference>
<comment type="cofactor">
    <cofactor evidence="3">
        <name>Zn(2+)</name>
        <dbReference type="ChEBI" id="CHEBI:29105"/>
    </cofactor>
    <text evidence="3">Binds 1 zinc ion.</text>
</comment>
<evidence type="ECO:0000256" key="2">
    <source>
        <dbReference type="ARBA" id="ARBA00022833"/>
    </source>
</evidence>
<evidence type="ECO:0000313" key="5">
    <source>
        <dbReference type="Proteomes" id="UP001231616"/>
    </source>
</evidence>
<feature type="binding site" evidence="3">
    <location>
        <position position="11"/>
    </location>
    <ligand>
        <name>Zn(2+)</name>
        <dbReference type="ChEBI" id="CHEBI:29105"/>
    </ligand>
</feature>
<dbReference type="Proteomes" id="UP001231616">
    <property type="component" value="Unassembled WGS sequence"/>
</dbReference>
<comment type="function">
    <text evidence="3">Inhibits all the catalytic activities of DNA gyrase by preventing its interaction with DNA. Acts by binding directly to the C-terminal domain of GyrB, which probably disrupts DNA binding by the gyrase.</text>
</comment>
<comment type="subunit">
    <text evidence="3">Interacts with GyrB.</text>
</comment>
<sequence>MSAPVVNCPTCDTKVVWSEASPFRPFCSERCKLIDLGDWAAENHRIAGKPDLNAELGEEYLAELEEELMGKDNQFFK</sequence>
<dbReference type="RefSeq" id="WP_305893742.1">
    <property type="nucleotide sequence ID" value="NZ_JAUZVZ010000012.1"/>
</dbReference>
<keyword evidence="2 3" id="KW-0862">Zinc</keyword>
<organism evidence="4 5">
    <name type="scientific">Alkalimonas collagenimarina</name>
    <dbReference type="NCBI Taxonomy" id="400390"/>
    <lineage>
        <taxon>Bacteria</taxon>
        <taxon>Pseudomonadati</taxon>
        <taxon>Pseudomonadota</taxon>
        <taxon>Gammaproteobacteria</taxon>
        <taxon>Alkalimonas</taxon>
    </lineage>
</organism>
<keyword evidence="1 3" id="KW-0479">Metal-binding</keyword>
<proteinExistence type="inferred from homology"/>
<dbReference type="HAMAP" id="MF_00649">
    <property type="entry name" value="DNA_gyrase_inhibitor_YacG"/>
    <property type="match status" value="1"/>
</dbReference>
<gene>
    <name evidence="3 4" type="primary">yacG</name>
    <name evidence="4" type="ORF">Q3O60_09775</name>
</gene>
<feature type="binding site" evidence="3">
    <location>
        <position position="31"/>
    </location>
    <ligand>
        <name>Zn(2+)</name>
        <dbReference type="ChEBI" id="CHEBI:29105"/>
    </ligand>
</feature>
<feature type="binding site" evidence="3">
    <location>
        <position position="27"/>
    </location>
    <ligand>
        <name>Zn(2+)</name>
        <dbReference type="ChEBI" id="CHEBI:29105"/>
    </ligand>
</feature>
<evidence type="ECO:0000313" key="4">
    <source>
        <dbReference type="EMBL" id="MDP4536476.1"/>
    </source>
</evidence>
<evidence type="ECO:0000256" key="3">
    <source>
        <dbReference type="HAMAP-Rule" id="MF_00649"/>
    </source>
</evidence>
<dbReference type="PANTHER" id="PTHR36150:SF1">
    <property type="entry name" value="DNA GYRASE INHIBITOR YACG"/>
    <property type="match status" value="1"/>
</dbReference>